<reference evidence="3 4" key="1">
    <citation type="submission" date="2021-07" db="EMBL/GenBank/DDBJ databases">
        <title>Whole Genome Sequence of Nocardia Iowensis.</title>
        <authorList>
            <person name="Lamm A."/>
            <person name="Collins-Fairclough A.M."/>
            <person name="Bunk B."/>
            <person name="Sproer C."/>
        </authorList>
    </citation>
    <scope>NUCLEOTIDE SEQUENCE [LARGE SCALE GENOMIC DNA]</scope>
    <source>
        <strain evidence="3 4">NRRL 5646</strain>
    </source>
</reference>
<name>A0ABX8S3H9_NOCIO</name>
<accession>A0ABX8S3H9</accession>
<dbReference type="Proteomes" id="UP000694257">
    <property type="component" value="Chromosome"/>
</dbReference>
<evidence type="ECO:0000313" key="4">
    <source>
        <dbReference type="Proteomes" id="UP000694257"/>
    </source>
</evidence>
<organism evidence="3 4">
    <name type="scientific">Nocardia iowensis</name>
    <dbReference type="NCBI Taxonomy" id="204891"/>
    <lineage>
        <taxon>Bacteria</taxon>
        <taxon>Bacillati</taxon>
        <taxon>Actinomycetota</taxon>
        <taxon>Actinomycetes</taxon>
        <taxon>Mycobacteriales</taxon>
        <taxon>Nocardiaceae</taxon>
        <taxon>Nocardia</taxon>
    </lineage>
</organism>
<gene>
    <name evidence="3" type="ORF">KV110_20250</name>
</gene>
<dbReference type="EMBL" id="CP078145">
    <property type="protein sequence ID" value="QXN95160.1"/>
    <property type="molecule type" value="Genomic_DNA"/>
</dbReference>
<sequence>MARADRRESERWPAAQQDDRWPAAEEEQWVEPEPDERWQEPAAGRRRTGRLRVEIPPIVNPYAIVALVAALVGLFPVAIVFGFIAFSHPRGRVMAMFALLIGVAEVTALAGLVVLSGNMLPDSLTRADRLPTTASLSVPSSADQLPPPTTSVAPNTVATTTAGPTTTKNQSNLKKGAACTEAQVGQIGSAADGGTLICLLNAGSGYQWSGPFTVSTAIQQAGAKCDGSTGKTGRTADGRALVCETGGRSGTWVLWTE</sequence>
<keyword evidence="2" id="KW-0472">Membrane</keyword>
<evidence type="ECO:0000256" key="2">
    <source>
        <dbReference type="SAM" id="Phobius"/>
    </source>
</evidence>
<feature type="transmembrane region" description="Helical" evidence="2">
    <location>
        <begin position="62"/>
        <end position="86"/>
    </location>
</feature>
<keyword evidence="2" id="KW-0812">Transmembrane</keyword>
<proteinExistence type="predicted"/>
<keyword evidence="4" id="KW-1185">Reference proteome</keyword>
<feature type="region of interest" description="Disordered" evidence="1">
    <location>
        <begin position="1"/>
        <end position="46"/>
    </location>
</feature>
<feature type="compositionally biased region" description="Basic and acidic residues" evidence="1">
    <location>
        <begin position="1"/>
        <end position="23"/>
    </location>
</feature>
<protein>
    <submittedName>
        <fullName evidence="3">DUF4190 domain-containing protein</fullName>
    </submittedName>
</protein>
<evidence type="ECO:0000313" key="3">
    <source>
        <dbReference type="EMBL" id="QXN95160.1"/>
    </source>
</evidence>
<feature type="compositionally biased region" description="Low complexity" evidence="1">
    <location>
        <begin position="150"/>
        <end position="167"/>
    </location>
</feature>
<keyword evidence="2" id="KW-1133">Transmembrane helix</keyword>
<feature type="compositionally biased region" description="Acidic residues" evidence="1">
    <location>
        <begin position="24"/>
        <end position="34"/>
    </location>
</feature>
<evidence type="ECO:0000256" key="1">
    <source>
        <dbReference type="SAM" id="MobiDB-lite"/>
    </source>
</evidence>
<dbReference type="RefSeq" id="WP_218477953.1">
    <property type="nucleotide sequence ID" value="NZ_BAABJN010000008.1"/>
</dbReference>
<feature type="region of interest" description="Disordered" evidence="1">
    <location>
        <begin position="135"/>
        <end position="169"/>
    </location>
</feature>
<feature type="transmembrane region" description="Helical" evidence="2">
    <location>
        <begin position="93"/>
        <end position="115"/>
    </location>
</feature>